<dbReference type="AlphaFoldDB" id="A0A914QZL2"/>
<evidence type="ECO:0000313" key="3">
    <source>
        <dbReference type="Proteomes" id="UP000887578"/>
    </source>
</evidence>
<dbReference type="SUPFAM" id="SSF47954">
    <property type="entry name" value="Cyclin-like"/>
    <property type="match status" value="2"/>
</dbReference>
<organism evidence="3 4">
    <name type="scientific">Panagrolaimus davidi</name>
    <dbReference type="NCBI Taxonomy" id="227884"/>
    <lineage>
        <taxon>Eukaryota</taxon>
        <taxon>Metazoa</taxon>
        <taxon>Ecdysozoa</taxon>
        <taxon>Nematoda</taxon>
        <taxon>Chromadorea</taxon>
        <taxon>Rhabditida</taxon>
        <taxon>Tylenchina</taxon>
        <taxon>Panagrolaimomorpha</taxon>
        <taxon>Panagrolaimoidea</taxon>
        <taxon>Panagrolaimidae</taxon>
        <taxon>Panagrolaimus</taxon>
    </lineage>
</organism>
<dbReference type="Gene3D" id="1.10.472.10">
    <property type="entry name" value="Cyclin-like"/>
    <property type="match status" value="1"/>
</dbReference>
<evidence type="ECO:0000313" key="4">
    <source>
        <dbReference type="WBParaSite" id="PDA_v2.g9366.t1"/>
    </source>
</evidence>
<dbReference type="Pfam" id="PF02984">
    <property type="entry name" value="Cyclin_C"/>
    <property type="match status" value="1"/>
</dbReference>
<dbReference type="Proteomes" id="UP000887578">
    <property type="component" value="Unplaced"/>
</dbReference>
<proteinExistence type="predicted"/>
<evidence type="ECO:0000259" key="2">
    <source>
        <dbReference type="Pfam" id="PF02984"/>
    </source>
</evidence>
<feature type="domain" description="Cyclin C-terminal" evidence="2">
    <location>
        <begin position="146"/>
        <end position="248"/>
    </location>
</feature>
<reference evidence="4" key="1">
    <citation type="submission" date="2022-11" db="UniProtKB">
        <authorList>
            <consortium name="WormBaseParasite"/>
        </authorList>
    </citation>
    <scope>IDENTIFICATION</scope>
</reference>
<evidence type="ECO:0000256" key="1">
    <source>
        <dbReference type="SAM" id="MobiDB-lite"/>
    </source>
</evidence>
<feature type="region of interest" description="Disordered" evidence="1">
    <location>
        <begin position="276"/>
        <end position="298"/>
    </location>
</feature>
<name>A0A914QZL2_9BILA</name>
<accession>A0A914QZL2</accession>
<dbReference type="InterPro" id="IPR036915">
    <property type="entry name" value="Cyclin-like_sf"/>
</dbReference>
<dbReference type="WBParaSite" id="PDA_v2.g9366.t1">
    <property type="protein sequence ID" value="PDA_v2.g9366.t1"/>
    <property type="gene ID" value="PDA_v2.g9366"/>
</dbReference>
<sequence>MDTRRRRILTSIDENVTASKATFGKAMKEVKSFGLTLRTDQSKLQVKAAVKPTLPQKCQKVVVPAPEMPKVASLSIYTSSSNSQSFVPVDCFDDEHKYLLYIERCRVLPPLFLENKIISPKMRAILFDWMLQIFQTVNFNMGFAYPINFLKIYLSAVHHDDLMHTTSKLFLDLFMSFYDLAHKLPSVMAQVSLYLSYFVAGTNLPAEIYPLMGIKEIELKKECSDFVDPVITFSTTPKETSLHRKYKRLNIRPQLDSLFSPDWSVRVDNIGASLSDEEKEKRLDEGDEENINLTDEEREKRDFQEEKRKEHIVLFPVMVSFCLEHVQLDNHSDIRSLYLPKLLRTILSTIAKHGCDKFTRDNLVALLSLSRTILSEINQSTVSVETGEQKLIESCFKSCYEMVQCVCEWYISGRDRDKTGVLCAASAFLKDFGDFPIYCYEEKESDELCDHYSSASVQLPKWVIQLLKVSFLKDFG</sequence>
<protein>
    <submittedName>
        <fullName evidence="4">Cyclin C-terminal domain-containing protein</fullName>
    </submittedName>
</protein>
<dbReference type="InterPro" id="IPR004367">
    <property type="entry name" value="Cyclin_C-dom"/>
</dbReference>
<keyword evidence="3" id="KW-1185">Reference proteome</keyword>
<feature type="compositionally biased region" description="Acidic residues" evidence="1">
    <location>
        <begin position="285"/>
        <end position="294"/>
    </location>
</feature>